<keyword evidence="3" id="KW-1185">Reference proteome</keyword>
<feature type="transmembrane region" description="Helical" evidence="1">
    <location>
        <begin position="6"/>
        <end position="24"/>
    </location>
</feature>
<accession>A0A1H9M5S3</accession>
<dbReference type="Proteomes" id="UP000199687">
    <property type="component" value="Unassembled WGS sequence"/>
</dbReference>
<evidence type="ECO:0000313" key="2">
    <source>
        <dbReference type="EMBL" id="SER18827.1"/>
    </source>
</evidence>
<protein>
    <submittedName>
        <fullName evidence="2">Uncharacterized protein</fullName>
    </submittedName>
</protein>
<dbReference type="RefSeq" id="WP_089738718.1">
    <property type="nucleotide sequence ID" value="NZ_FOGL01000001.1"/>
</dbReference>
<keyword evidence="1" id="KW-0812">Transmembrane</keyword>
<evidence type="ECO:0000256" key="1">
    <source>
        <dbReference type="SAM" id="Phobius"/>
    </source>
</evidence>
<sequence>MRQWRVGSISMGITLIGLGVILFISQFTNWEINKIALLWVPVLLIVLGVEILVYLYLAKSEQPVIKYDVFSILFITFISCVSIGFYVGASSGVLAAIDGYINEEERTGALPLMEETVGENVEKIVIDSSNHFSKITANNTKQVSIFGTYQTNTDQQVTEAEVASFHQIGETLYVSLFLPPARNGWNYQYTNFYPTISLPADIDVEVIGHTSQLNVNLADIKANWYVEAADAAHLKNKQASDINLSIEHVNTPGNKEVQTFGNGTYSLQVGNVHTVKEYE</sequence>
<dbReference type="OrthoDB" id="1707123at2"/>
<proteinExistence type="predicted"/>
<organism evidence="2 3">
    <name type="scientific">Gracilibacillus ureilyticus</name>
    <dbReference type="NCBI Taxonomy" id="531814"/>
    <lineage>
        <taxon>Bacteria</taxon>
        <taxon>Bacillati</taxon>
        <taxon>Bacillota</taxon>
        <taxon>Bacilli</taxon>
        <taxon>Bacillales</taxon>
        <taxon>Bacillaceae</taxon>
        <taxon>Gracilibacillus</taxon>
    </lineage>
</organism>
<dbReference type="AlphaFoldDB" id="A0A1H9M5S3"/>
<feature type="transmembrane region" description="Helical" evidence="1">
    <location>
        <begin position="36"/>
        <end position="57"/>
    </location>
</feature>
<feature type="transmembrane region" description="Helical" evidence="1">
    <location>
        <begin position="69"/>
        <end position="97"/>
    </location>
</feature>
<dbReference type="EMBL" id="FOGL01000001">
    <property type="protein sequence ID" value="SER18827.1"/>
    <property type="molecule type" value="Genomic_DNA"/>
</dbReference>
<reference evidence="2 3" key="1">
    <citation type="submission" date="2016-10" db="EMBL/GenBank/DDBJ databases">
        <authorList>
            <person name="de Groot N.N."/>
        </authorList>
    </citation>
    <scope>NUCLEOTIDE SEQUENCE [LARGE SCALE GENOMIC DNA]</scope>
    <source>
        <strain evidence="2 3">CGMCC 1.7727</strain>
    </source>
</reference>
<name>A0A1H9M5S3_9BACI</name>
<evidence type="ECO:0000313" key="3">
    <source>
        <dbReference type="Proteomes" id="UP000199687"/>
    </source>
</evidence>
<keyword evidence="1" id="KW-1133">Transmembrane helix</keyword>
<dbReference type="STRING" id="531814.SAMN04487944_101562"/>
<gene>
    <name evidence="2" type="ORF">SAMN04487944_101562</name>
</gene>
<keyword evidence="1" id="KW-0472">Membrane</keyword>